<protein>
    <submittedName>
        <fullName evidence="4">Response regulator DrrA</fullName>
    </submittedName>
</protein>
<dbReference type="CDD" id="cd00156">
    <property type="entry name" value="REC"/>
    <property type="match status" value="1"/>
</dbReference>
<organism evidence="4 5">
    <name type="scientific">Candidatus Nomurabacteria bacterium GW2011_GWC2_42_20</name>
    <dbReference type="NCBI Taxonomy" id="1618756"/>
    <lineage>
        <taxon>Bacteria</taxon>
        <taxon>Candidatus Nomuraibacteriota</taxon>
    </lineage>
</organism>
<dbReference type="SUPFAM" id="SSF52172">
    <property type="entry name" value="CheY-like"/>
    <property type="match status" value="1"/>
</dbReference>
<reference evidence="4 5" key="1">
    <citation type="journal article" date="2015" name="Nature">
        <title>rRNA introns, odd ribosomes, and small enigmatic genomes across a large radiation of phyla.</title>
        <authorList>
            <person name="Brown C.T."/>
            <person name="Hug L.A."/>
            <person name="Thomas B.C."/>
            <person name="Sharon I."/>
            <person name="Castelle C.J."/>
            <person name="Singh A."/>
            <person name="Wilkins M.J."/>
            <person name="Williams K.H."/>
            <person name="Banfield J.F."/>
        </authorList>
    </citation>
    <scope>NUCLEOTIDE SEQUENCE [LARGE SCALE GENOMIC DNA]</scope>
</reference>
<keyword evidence="1 2" id="KW-0597">Phosphoprotein</keyword>
<comment type="caution">
    <text evidence="4">The sequence shown here is derived from an EMBL/GenBank/DDBJ whole genome shotgun (WGS) entry which is preliminary data.</text>
</comment>
<dbReference type="PANTHER" id="PTHR44591">
    <property type="entry name" value="STRESS RESPONSE REGULATOR PROTEIN 1"/>
    <property type="match status" value="1"/>
</dbReference>
<dbReference type="Pfam" id="PF00072">
    <property type="entry name" value="Response_reg"/>
    <property type="match status" value="1"/>
</dbReference>
<gene>
    <name evidence="4" type="ORF">UV12_C0008G0031</name>
</gene>
<accession>A0A0G1CCJ3</accession>
<evidence type="ECO:0000313" key="4">
    <source>
        <dbReference type="EMBL" id="KKS47363.1"/>
    </source>
</evidence>
<evidence type="ECO:0000256" key="2">
    <source>
        <dbReference type="PROSITE-ProRule" id="PRU00169"/>
    </source>
</evidence>
<dbReference type="EMBL" id="LCDG01000008">
    <property type="protein sequence ID" value="KKS47363.1"/>
    <property type="molecule type" value="Genomic_DNA"/>
</dbReference>
<dbReference type="SMART" id="SM00448">
    <property type="entry name" value="REC"/>
    <property type="match status" value="1"/>
</dbReference>
<proteinExistence type="predicted"/>
<evidence type="ECO:0000259" key="3">
    <source>
        <dbReference type="PROSITE" id="PS50110"/>
    </source>
</evidence>
<dbReference type="PROSITE" id="PS50110">
    <property type="entry name" value="RESPONSE_REGULATORY"/>
    <property type="match status" value="1"/>
</dbReference>
<dbReference type="GO" id="GO:0000160">
    <property type="term" value="P:phosphorelay signal transduction system"/>
    <property type="evidence" value="ECO:0007669"/>
    <property type="project" value="InterPro"/>
</dbReference>
<name>A0A0G1CCJ3_9BACT</name>
<sequence length="129" mass="14540">MTEQLENRKTILLLEDDSALNHAITLMLEKKGHRVISTMRAEDALEVLNSEHPDIFVIWLDILLPGMNGLEFLAKVREDEKYRDMKVVVCSVSGDENTRDTALKLGATDYLVKGDYGLDDLVGKVLSYT</sequence>
<dbReference type="InterPro" id="IPR011006">
    <property type="entry name" value="CheY-like_superfamily"/>
</dbReference>
<dbReference type="Gene3D" id="3.40.50.2300">
    <property type="match status" value="1"/>
</dbReference>
<feature type="domain" description="Response regulatory" evidence="3">
    <location>
        <begin position="10"/>
        <end position="128"/>
    </location>
</feature>
<dbReference type="STRING" id="1618756.UV12_C0008G0031"/>
<feature type="modified residue" description="4-aspartylphosphate" evidence="2">
    <location>
        <position position="61"/>
    </location>
</feature>
<dbReference type="Proteomes" id="UP000034704">
    <property type="component" value="Unassembled WGS sequence"/>
</dbReference>
<dbReference type="AlphaFoldDB" id="A0A0G1CCJ3"/>
<evidence type="ECO:0000313" key="5">
    <source>
        <dbReference type="Proteomes" id="UP000034704"/>
    </source>
</evidence>
<dbReference type="InterPro" id="IPR001789">
    <property type="entry name" value="Sig_transdc_resp-reg_receiver"/>
</dbReference>
<dbReference type="InterPro" id="IPR050595">
    <property type="entry name" value="Bact_response_regulator"/>
</dbReference>
<dbReference type="PANTHER" id="PTHR44591:SF3">
    <property type="entry name" value="RESPONSE REGULATORY DOMAIN-CONTAINING PROTEIN"/>
    <property type="match status" value="1"/>
</dbReference>
<evidence type="ECO:0000256" key="1">
    <source>
        <dbReference type="ARBA" id="ARBA00022553"/>
    </source>
</evidence>